<dbReference type="EMBL" id="LGUB01000179">
    <property type="protein sequence ID" value="KRH93921.1"/>
    <property type="molecule type" value="Genomic_DNA"/>
</dbReference>
<dbReference type="OrthoDB" id="413122at2759"/>
<comment type="caution">
    <text evidence="1">The sequence shown here is derived from an EMBL/GenBank/DDBJ whole genome shotgun (WGS) entry which is preliminary data.</text>
</comment>
<sequence>WEDRHLDYEKYSRVINQVNEIARTKAKKANERINRSRSDHEYKIGERVLVEKESRSKSDPIYDGPFSIIEIYREGNMVKMEDSKKEITRNIKKIKPFFTE</sequence>
<dbReference type="AlphaFoldDB" id="A0A0R0M4D0"/>
<gene>
    <name evidence="1" type="ORF">M153_4890006173</name>
</gene>
<evidence type="ECO:0000313" key="1">
    <source>
        <dbReference type="EMBL" id="KRH93921.1"/>
    </source>
</evidence>
<keyword evidence="2" id="KW-1185">Reference proteome</keyword>
<evidence type="ECO:0000313" key="2">
    <source>
        <dbReference type="Proteomes" id="UP000051530"/>
    </source>
</evidence>
<accession>A0A0R0M4D0</accession>
<organism evidence="1 2">
    <name type="scientific">Pseudoloma neurophilia</name>
    <dbReference type="NCBI Taxonomy" id="146866"/>
    <lineage>
        <taxon>Eukaryota</taxon>
        <taxon>Fungi</taxon>
        <taxon>Fungi incertae sedis</taxon>
        <taxon>Microsporidia</taxon>
        <taxon>Pseudoloma</taxon>
    </lineage>
</organism>
<reference evidence="1 2" key="1">
    <citation type="submission" date="2015-07" db="EMBL/GenBank/DDBJ databases">
        <title>The genome of Pseudoloma neurophilia, a relevant intracellular parasite of the zebrafish.</title>
        <authorList>
            <person name="Ndikumana S."/>
            <person name="Pelin A."/>
            <person name="Sanders J."/>
            <person name="Corradi N."/>
        </authorList>
    </citation>
    <scope>NUCLEOTIDE SEQUENCE [LARGE SCALE GENOMIC DNA]</scope>
    <source>
        <strain evidence="1 2">MK1</strain>
    </source>
</reference>
<protein>
    <submittedName>
        <fullName evidence="1">Putative LTR transposon</fullName>
    </submittedName>
</protein>
<name>A0A0R0M4D0_9MICR</name>
<feature type="non-terminal residue" evidence="1">
    <location>
        <position position="1"/>
    </location>
</feature>
<dbReference type="Proteomes" id="UP000051530">
    <property type="component" value="Unassembled WGS sequence"/>
</dbReference>
<dbReference type="VEuPathDB" id="MicrosporidiaDB:M153_4890006173"/>
<proteinExistence type="predicted"/>